<reference evidence="14 15" key="1">
    <citation type="journal article" date="2016" name="Syst. Appl. Microbiol.">
        <title>Pararhizobium polonicum sp. nov. isolated from tumors on stone fruit rootstocks.</title>
        <authorList>
            <person name="Pulawska J."/>
            <person name="Kuzmanovic N."/>
            <person name="Willems A."/>
            <person name="Pothier J.F."/>
        </authorList>
    </citation>
    <scope>NUCLEOTIDE SEQUENCE [LARGE SCALE GENOMIC DNA]</scope>
    <source>
        <strain evidence="14 15">F5.1</strain>
    </source>
</reference>
<dbReference type="UniPathway" id="UPA00796">
    <property type="reaction ID" value="UER00771"/>
</dbReference>
<evidence type="ECO:0000256" key="4">
    <source>
        <dbReference type="ARBA" id="ARBA00022793"/>
    </source>
</evidence>
<organism evidence="14 15">
    <name type="scientific">Pararhizobium polonicum</name>
    <dbReference type="NCBI Taxonomy" id="1612624"/>
    <lineage>
        <taxon>Bacteria</taxon>
        <taxon>Pseudomonadati</taxon>
        <taxon>Pseudomonadota</taxon>
        <taxon>Alphaproteobacteria</taxon>
        <taxon>Hyphomicrobiales</taxon>
        <taxon>Rhizobiaceae</taxon>
        <taxon>Rhizobium/Agrobacterium group</taxon>
        <taxon>Pararhizobium</taxon>
    </lineage>
</organism>
<dbReference type="PATRIC" id="fig|1612624.7.peg.3823"/>
<dbReference type="GO" id="GO:0005737">
    <property type="term" value="C:cytoplasm"/>
    <property type="evidence" value="ECO:0007669"/>
    <property type="project" value="TreeGrafter"/>
</dbReference>
<dbReference type="PANTHER" id="PTHR43078:SF6">
    <property type="entry name" value="UDP-GLUCURONIC ACID DECARBOXYLASE 1"/>
    <property type="match status" value="1"/>
</dbReference>
<dbReference type="PANTHER" id="PTHR43078">
    <property type="entry name" value="UDP-GLUCURONIC ACID DECARBOXYLASE-RELATED"/>
    <property type="match status" value="1"/>
</dbReference>
<accession>A0A1C7NT32</accession>
<evidence type="ECO:0000313" key="15">
    <source>
        <dbReference type="Proteomes" id="UP000093111"/>
    </source>
</evidence>
<evidence type="ECO:0000259" key="13">
    <source>
        <dbReference type="Pfam" id="PF01370"/>
    </source>
</evidence>
<feature type="domain" description="NAD-dependent epimerase/dehydratase" evidence="13">
    <location>
        <begin position="15"/>
        <end position="250"/>
    </location>
</feature>
<keyword evidence="3" id="KW-0812">Transmembrane</keyword>
<evidence type="ECO:0000256" key="5">
    <source>
        <dbReference type="ARBA" id="ARBA00022968"/>
    </source>
</evidence>
<dbReference type="GO" id="GO:0033320">
    <property type="term" value="P:UDP-D-xylose biosynthetic process"/>
    <property type="evidence" value="ECO:0007669"/>
    <property type="project" value="UniProtKB-UniPathway"/>
</dbReference>
<dbReference type="GO" id="GO:0070403">
    <property type="term" value="F:NAD+ binding"/>
    <property type="evidence" value="ECO:0007669"/>
    <property type="project" value="InterPro"/>
</dbReference>
<keyword evidence="11" id="KW-0456">Lyase</keyword>
<dbReference type="GO" id="GO:0042732">
    <property type="term" value="P:D-xylose metabolic process"/>
    <property type="evidence" value="ECO:0007669"/>
    <property type="project" value="InterPro"/>
</dbReference>
<evidence type="ECO:0000256" key="10">
    <source>
        <dbReference type="ARBA" id="ARBA00023180"/>
    </source>
</evidence>
<sequence>MLQFPSNRSNFLKKILVTGGAGFLGSHLCESLLTANYEVICVDNLSTGRIENIKHLLDLSNFIFRRHDVRTPLNVKVDAIFNFASPASPPAYQADPIGTLFTNVVGARNLLELARRRDAVIVQASTSEVYGDPLVSPQREDYFGNVSTIGPRACYDEGKRCAETLFFDYHRLYGLKIKVARIFNTYGPRMRPDDGRVISNFIVQALRNEPITIYGSGLQTRSFCYVDNLIGGFRKFLDTSDAVTGPINLGNPTELTVIDLAERIIRLTNSKSPIVHLLPAVDDPQQRRPDVSRAAVQLGWRPYVDVEDGLLSTIAYFDLALRHAAAGN</sequence>
<evidence type="ECO:0000313" key="14">
    <source>
        <dbReference type="EMBL" id="OBZ92143.1"/>
    </source>
</evidence>
<keyword evidence="8" id="KW-0333">Golgi apparatus</keyword>
<comment type="subcellular location">
    <subcellularLocation>
        <location evidence="2">Golgi apparatus membrane</location>
        <topology evidence="2">Single-pass type II membrane protein</topology>
    </subcellularLocation>
    <subcellularLocation>
        <location evidence="12">Golgi apparatus</location>
        <location evidence="12">Golgi stack membrane</location>
    </subcellularLocation>
</comment>
<dbReference type="STRING" id="1612624.ADU59_28250"/>
<evidence type="ECO:0000256" key="2">
    <source>
        <dbReference type="ARBA" id="ARBA00004323"/>
    </source>
</evidence>
<dbReference type="InterPro" id="IPR036291">
    <property type="entry name" value="NAD(P)-bd_dom_sf"/>
</dbReference>
<dbReference type="GO" id="GO:0048040">
    <property type="term" value="F:UDP-glucuronate decarboxylase activity"/>
    <property type="evidence" value="ECO:0007669"/>
    <property type="project" value="TreeGrafter"/>
</dbReference>
<dbReference type="InterPro" id="IPR001509">
    <property type="entry name" value="Epimerase_deHydtase"/>
</dbReference>
<dbReference type="Pfam" id="PF01370">
    <property type="entry name" value="Epimerase"/>
    <property type="match status" value="1"/>
</dbReference>
<evidence type="ECO:0000256" key="3">
    <source>
        <dbReference type="ARBA" id="ARBA00022692"/>
    </source>
</evidence>
<evidence type="ECO:0000256" key="12">
    <source>
        <dbReference type="ARBA" id="ARBA00037859"/>
    </source>
</evidence>
<comment type="caution">
    <text evidence="14">The sequence shown here is derived from an EMBL/GenBank/DDBJ whole genome shotgun (WGS) entry which is preliminary data.</text>
</comment>
<keyword evidence="15" id="KW-1185">Reference proteome</keyword>
<dbReference type="Proteomes" id="UP000093111">
    <property type="component" value="Unassembled WGS sequence"/>
</dbReference>
<comment type="cofactor">
    <cofactor evidence="1">
        <name>NAD(+)</name>
        <dbReference type="ChEBI" id="CHEBI:57540"/>
    </cofactor>
</comment>
<protein>
    <submittedName>
        <fullName evidence="14">NAD-dependent dehydratase</fullName>
    </submittedName>
</protein>
<dbReference type="CDD" id="cd05230">
    <property type="entry name" value="UGD_SDR_e"/>
    <property type="match status" value="1"/>
</dbReference>
<dbReference type="SUPFAM" id="SSF51735">
    <property type="entry name" value="NAD(P)-binding Rossmann-fold domains"/>
    <property type="match status" value="1"/>
</dbReference>
<keyword evidence="5" id="KW-0735">Signal-anchor</keyword>
<name>A0A1C7NT32_9HYPH</name>
<evidence type="ECO:0000256" key="6">
    <source>
        <dbReference type="ARBA" id="ARBA00022989"/>
    </source>
</evidence>
<keyword evidence="6" id="KW-1133">Transmembrane helix</keyword>
<keyword evidence="4" id="KW-0210">Decarboxylase</keyword>
<proteinExistence type="predicted"/>
<keyword evidence="9" id="KW-0472">Membrane</keyword>
<evidence type="ECO:0000256" key="11">
    <source>
        <dbReference type="ARBA" id="ARBA00023239"/>
    </source>
</evidence>
<evidence type="ECO:0000256" key="7">
    <source>
        <dbReference type="ARBA" id="ARBA00023027"/>
    </source>
</evidence>
<keyword evidence="10" id="KW-0325">Glycoprotein</keyword>
<evidence type="ECO:0000256" key="9">
    <source>
        <dbReference type="ARBA" id="ARBA00023136"/>
    </source>
</evidence>
<evidence type="ECO:0000256" key="1">
    <source>
        <dbReference type="ARBA" id="ARBA00001911"/>
    </source>
</evidence>
<dbReference type="FunFam" id="3.40.50.720:FF:000065">
    <property type="entry name" value="UDP-glucuronic acid decarboxylase 1"/>
    <property type="match status" value="1"/>
</dbReference>
<dbReference type="Gene3D" id="3.40.50.720">
    <property type="entry name" value="NAD(P)-binding Rossmann-like Domain"/>
    <property type="match status" value="1"/>
</dbReference>
<dbReference type="EMBL" id="LGLV01000023">
    <property type="protein sequence ID" value="OBZ92143.1"/>
    <property type="molecule type" value="Genomic_DNA"/>
</dbReference>
<keyword evidence="7" id="KW-0520">NAD</keyword>
<evidence type="ECO:0000256" key="8">
    <source>
        <dbReference type="ARBA" id="ARBA00023034"/>
    </source>
</evidence>
<dbReference type="InterPro" id="IPR044516">
    <property type="entry name" value="UXS-like"/>
</dbReference>
<dbReference type="AlphaFoldDB" id="A0A1C7NT32"/>
<gene>
    <name evidence="14" type="ORF">ADU59_28250</name>
</gene>